<comment type="caution">
    <text evidence="1">The sequence shown here is derived from an EMBL/GenBank/DDBJ whole genome shotgun (WGS) entry which is preliminary data.</text>
</comment>
<dbReference type="EMBL" id="MLYV02001066">
    <property type="protein sequence ID" value="PSR73738.1"/>
    <property type="molecule type" value="Genomic_DNA"/>
</dbReference>
<protein>
    <submittedName>
        <fullName evidence="1">Uncharacterized protein</fullName>
    </submittedName>
</protein>
<reference evidence="1 2" key="1">
    <citation type="submission" date="2018-02" db="EMBL/GenBank/DDBJ databases">
        <title>Genome sequence of the basidiomycete white-rot fungus Phlebia centrifuga.</title>
        <authorList>
            <person name="Granchi Z."/>
            <person name="Peng M."/>
            <person name="de Vries R.P."/>
            <person name="Hilden K."/>
            <person name="Makela M.R."/>
            <person name="Grigoriev I."/>
            <person name="Riley R."/>
        </authorList>
    </citation>
    <scope>NUCLEOTIDE SEQUENCE [LARGE SCALE GENOMIC DNA]</scope>
    <source>
        <strain evidence="1 2">FBCC195</strain>
    </source>
</reference>
<evidence type="ECO:0000313" key="1">
    <source>
        <dbReference type="EMBL" id="PSR73738.1"/>
    </source>
</evidence>
<dbReference type="AlphaFoldDB" id="A0A2R6NMX2"/>
<evidence type="ECO:0000313" key="2">
    <source>
        <dbReference type="Proteomes" id="UP000186601"/>
    </source>
</evidence>
<keyword evidence="2" id="KW-1185">Reference proteome</keyword>
<dbReference type="Proteomes" id="UP000186601">
    <property type="component" value="Unassembled WGS sequence"/>
</dbReference>
<organism evidence="1 2">
    <name type="scientific">Hermanssonia centrifuga</name>
    <dbReference type="NCBI Taxonomy" id="98765"/>
    <lineage>
        <taxon>Eukaryota</taxon>
        <taxon>Fungi</taxon>
        <taxon>Dikarya</taxon>
        <taxon>Basidiomycota</taxon>
        <taxon>Agaricomycotina</taxon>
        <taxon>Agaricomycetes</taxon>
        <taxon>Polyporales</taxon>
        <taxon>Meruliaceae</taxon>
        <taxon>Hermanssonia</taxon>
    </lineage>
</organism>
<name>A0A2R6NMX2_9APHY</name>
<proteinExistence type="predicted"/>
<sequence>MEHSRIGLEEWIEVVVVAIHGCYEFSSSEPELGAAAPWDEDGGVVDGDGDHLFSGKNEVFVPEWRRELRVS</sequence>
<accession>A0A2R6NMX2</accession>
<gene>
    <name evidence="1" type="ORF">PHLCEN_2v10428</name>
</gene>